<feature type="compositionally biased region" description="Acidic residues" evidence="2">
    <location>
        <begin position="17"/>
        <end position="32"/>
    </location>
</feature>
<evidence type="ECO:0000256" key="2">
    <source>
        <dbReference type="SAM" id="MobiDB-lite"/>
    </source>
</evidence>
<sequence>MADAEPSQKRIKRTEEEASESDEGSDTEEDELTLVAGARRGKHEEEDEEDEDEDGDEDGDIVNVDFGLFDPQEIDFLSLKRFLKGLLPGNDDKFAVGASALSEAIIQQPQVGTMVKVGDDVDVWAFATMLPWGPLDESPYRKEIARFLLAKCPDLAATSSDIEGKTVKAQLERFLDGSAGPASILLSERMVNFPPELAPAIFESLLEDVNWARDQRRAAAQSGSTPAGADPQWVLCLAPCYVDDRTEQVHHLHFEDELLHASAVLSFDVRGPTAEAPAASAAAAAGSAAAASSGDAEDSDDDAGMSSTPNSVQQLRRVFVFPAEALRAAVTGMASMVVSAREMEAPAKEAAKGAAAPAKAAGKGGKRAQKRRAGSK</sequence>
<protein>
    <recommendedName>
        <fullName evidence="5">Protein BCP1</fullName>
    </recommendedName>
</protein>
<dbReference type="Pfam" id="PF13862">
    <property type="entry name" value="BCCIP"/>
    <property type="match status" value="1"/>
</dbReference>
<comment type="caution">
    <text evidence="3">The sequence shown here is derived from an EMBL/GenBank/DDBJ whole genome shotgun (WGS) entry which is preliminary data.</text>
</comment>
<feature type="compositionally biased region" description="Basic residues" evidence="2">
    <location>
        <begin position="364"/>
        <end position="376"/>
    </location>
</feature>
<dbReference type="OrthoDB" id="27543at2759"/>
<dbReference type="PANTHER" id="PTHR13261:SF0">
    <property type="entry name" value="BRCA2 AND CDKN1A-INTERACTING PROTEIN"/>
    <property type="match status" value="1"/>
</dbReference>
<dbReference type="Proteomes" id="UP000322899">
    <property type="component" value="Unassembled WGS sequence"/>
</dbReference>
<evidence type="ECO:0000313" key="4">
    <source>
        <dbReference type="Proteomes" id="UP000322899"/>
    </source>
</evidence>
<dbReference type="EMBL" id="VLTO01000006">
    <property type="protein sequence ID" value="KAA0176947.1"/>
    <property type="molecule type" value="Genomic_DNA"/>
</dbReference>
<dbReference type="PANTHER" id="PTHR13261">
    <property type="entry name" value="BRCA2 AND CDKN1A INTERACTING PROTEIN"/>
    <property type="match status" value="1"/>
</dbReference>
<comment type="similarity">
    <text evidence="1">Belongs to the BCP1 family.</text>
</comment>
<organism evidence="3 4">
    <name type="scientific">Cafeteria roenbergensis</name>
    <name type="common">Marine flagellate</name>
    <dbReference type="NCBI Taxonomy" id="33653"/>
    <lineage>
        <taxon>Eukaryota</taxon>
        <taxon>Sar</taxon>
        <taxon>Stramenopiles</taxon>
        <taxon>Bigyra</taxon>
        <taxon>Opalozoa</taxon>
        <taxon>Bicosoecida</taxon>
        <taxon>Cafeteriaceae</taxon>
        <taxon>Cafeteria</taxon>
    </lineage>
</organism>
<evidence type="ECO:0000256" key="1">
    <source>
        <dbReference type="ARBA" id="ARBA00006781"/>
    </source>
</evidence>
<dbReference type="AlphaFoldDB" id="A0A5A8EJX4"/>
<feature type="region of interest" description="Disordered" evidence="2">
    <location>
        <begin position="343"/>
        <end position="376"/>
    </location>
</feature>
<dbReference type="GO" id="GO:0005634">
    <property type="term" value="C:nucleus"/>
    <property type="evidence" value="ECO:0007669"/>
    <property type="project" value="TreeGrafter"/>
</dbReference>
<gene>
    <name evidence="3" type="ORF">FNF27_01769</name>
</gene>
<evidence type="ECO:0000313" key="3">
    <source>
        <dbReference type="EMBL" id="KAA0176947.1"/>
    </source>
</evidence>
<name>A0A5A8EJX4_CAFRO</name>
<feature type="region of interest" description="Disordered" evidence="2">
    <location>
        <begin position="1"/>
        <end position="62"/>
    </location>
</feature>
<feature type="compositionally biased region" description="Low complexity" evidence="2">
    <location>
        <begin position="352"/>
        <end position="361"/>
    </location>
</feature>
<feature type="compositionally biased region" description="Acidic residues" evidence="2">
    <location>
        <begin position="45"/>
        <end position="60"/>
    </location>
</feature>
<proteinExistence type="inferred from homology"/>
<evidence type="ECO:0008006" key="5">
    <source>
        <dbReference type="Google" id="ProtNLM"/>
    </source>
</evidence>
<accession>A0A5A8EJX4</accession>
<reference evidence="3 4" key="1">
    <citation type="submission" date="2019-07" db="EMBL/GenBank/DDBJ databases">
        <title>Genomes of Cafeteria roenbergensis.</title>
        <authorList>
            <person name="Fischer M.G."/>
            <person name="Hackl T."/>
            <person name="Roman M."/>
        </authorList>
    </citation>
    <scope>NUCLEOTIDE SEQUENCE [LARGE SCALE GENOMIC DNA]</scope>
    <source>
        <strain evidence="3 4">E4-10P</strain>
    </source>
</reference>
<dbReference type="InterPro" id="IPR025602">
    <property type="entry name" value="BCP1_family"/>
</dbReference>